<dbReference type="Proteomes" id="UP000271098">
    <property type="component" value="Unassembled WGS sequence"/>
</dbReference>
<dbReference type="GO" id="GO:0000176">
    <property type="term" value="C:nuclear exosome (RNase complex)"/>
    <property type="evidence" value="ECO:0007669"/>
    <property type="project" value="InterPro"/>
</dbReference>
<reference evidence="2 3" key="2">
    <citation type="submission" date="2018-11" db="EMBL/GenBank/DDBJ databases">
        <authorList>
            <consortium name="Pathogen Informatics"/>
        </authorList>
    </citation>
    <scope>NUCLEOTIDE SEQUENCE [LARGE SCALE GENOMIC DNA]</scope>
</reference>
<evidence type="ECO:0000313" key="3">
    <source>
        <dbReference type="Proteomes" id="UP000271098"/>
    </source>
</evidence>
<dbReference type="InterPro" id="IPR012588">
    <property type="entry name" value="Exosome-assoc_fac_Rrp6_N"/>
</dbReference>
<dbReference type="EMBL" id="UYRT01007687">
    <property type="protein sequence ID" value="VDK43144.1"/>
    <property type="molecule type" value="Genomic_DNA"/>
</dbReference>
<accession>A0A183D650</accession>
<dbReference type="GO" id="GO:0006396">
    <property type="term" value="P:RNA processing"/>
    <property type="evidence" value="ECO:0007669"/>
    <property type="project" value="InterPro"/>
</dbReference>
<dbReference type="Pfam" id="PF08066">
    <property type="entry name" value="PMC2NT"/>
    <property type="match status" value="1"/>
</dbReference>
<reference evidence="4" key="1">
    <citation type="submission" date="2016-06" db="UniProtKB">
        <authorList>
            <consortium name="WormBaseParasite"/>
        </authorList>
    </citation>
    <scope>IDENTIFICATION</scope>
</reference>
<keyword evidence="3" id="KW-1185">Reference proteome</keyword>
<sequence>MSGKGASAAHDDLMEAIKKLKTSAVQAVGEANALPMRAEGYELYASFPAYVNLMTEQQRRITVLLRKVLRNAGCRSVVPMRIDDLDELLERVIEANDSICDRAVCSFYFLLSVANEKIVRFIPNTACR</sequence>
<protein>
    <submittedName>
        <fullName evidence="4">PMC2NT domain-containing protein</fullName>
    </submittedName>
</protein>
<evidence type="ECO:0000313" key="2">
    <source>
        <dbReference type="EMBL" id="VDK43144.1"/>
    </source>
</evidence>
<proteinExistence type="predicted"/>
<evidence type="ECO:0000313" key="4">
    <source>
        <dbReference type="WBParaSite" id="GPUH_0000419801-mRNA-1"/>
    </source>
</evidence>
<dbReference type="WBParaSite" id="GPUH_0000419801-mRNA-1">
    <property type="protein sequence ID" value="GPUH_0000419801-mRNA-1"/>
    <property type="gene ID" value="GPUH_0000419801"/>
</dbReference>
<name>A0A183D650_9BILA</name>
<evidence type="ECO:0000259" key="1">
    <source>
        <dbReference type="Pfam" id="PF08066"/>
    </source>
</evidence>
<dbReference type="AlphaFoldDB" id="A0A183D650"/>
<organism evidence="4">
    <name type="scientific">Gongylonema pulchrum</name>
    <dbReference type="NCBI Taxonomy" id="637853"/>
    <lineage>
        <taxon>Eukaryota</taxon>
        <taxon>Metazoa</taxon>
        <taxon>Ecdysozoa</taxon>
        <taxon>Nematoda</taxon>
        <taxon>Chromadorea</taxon>
        <taxon>Rhabditida</taxon>
        <taxon>Spirurina</taxon>
        <taxon>Spiruromorpha</taxon>
        <taxon>Spiruroidea</taxon>
        <taxon>Gongylonematidae</taxon>
        <taxon>Gongylonema</taxon>
    </lineage>
</organism>
<feature type="domain" description="Exosome-associated factor Rrp6 N-terminal" evidence="1">
    <location>
        <begin position="25"/>
        <end position="103"/>
    </location>
</feature>
<gene>
    <name evidence="2" type="ORF">GPUH_LOCUS4188</name>
</gene>